<evidence type="ECO:0000256" key="2">
    <source>
        <dbReference type="ARBA" id="ARBA00022490"/>
    </source>
</evidence>
<dbReference type="InterPro" id="IPR004535">
    <property type="entry name" value="Transl_elong_SelB"/>
</dbReference>
<dbReference type="Gene3D" id="1.10.10.2770">
    <property type="match status" value="1"/>
</dbReference>
<dbReference type="GO" id="GO:0003723">
    <property type="term" value="F:RNA binding"/>
    <property type="evidence" value="ECO:0007669"/>
    <property type="project" value="InterPro"/>
</dbReference>
<proteinExistence type="predicted"/>
<dbReference type="Proteomes" id="UP000569329">
    <property type="component" value="Unassembled WGS sequence"/>
</dbReference>
<evidence type="ECO:0000313" key="6">
    <source>
        <dbReference type="EMBL" id="MBA8824587.1"/>
    </source>
</evidence>
<dbReference type="GO" id="GO:0001514">
    <property type="term" value="P:selenocysteine incorporation"/>
    <property type="evidence" value="ECO:0007669"/>
    <property type="project" value="InterPro"/>
</dbReference>
<dbReference type="RefSeq" id="WP_182543840.1">
    <property type="nucleotide sequence ID" value="NZ_JACGWZ010000002.1"/>
</dbReference>
<name>A0A839DYM3_9PSEU</name>
<sequence length="587" mass="63167">MRVVATAGHVDHGKSTLIRLLTGMEPDRWTEEHRRGLTIDLGFAWTTVSDGQQLAFVDVPGHERFVANMLAGVGPVPAVLFVVAADEGWMPQSGEHLEALHALGVRHGVLVITRSDLADPEPAARQAHEQLAETSLAGLPTVCVSGTTGEGAADLRRSLDELVSGLPRPPHDADPRLWVDRAFTIRGAGTVVTGTLPAGSLAVDQHLVLLPGGQEVSVRGLQCLGTEAPHVDGPARVAVNLRGTDLDEVRRGDALVPPRQWLCTDVVDVRLRGSDPRELSARLTMHVGSAAVVTRVRPLGTDTARLSLDGPLPLRIGDRCLLRDPGSHRVPAGALVLDVRPPALARRGAGRRRAVELEEFDDHADGAAELRRRRWIRSEELRAMGATEPSGALRAGSWLLDPAHRDALAKQLLGLLNDYQERYPLEGGLPTESARQALSLPDAALLTAVLRAPDAADVSVHEGRLRLGAPRLPEPVREAVAEIRDRLESAPFQAPTATELTELGLGSRQLAAAVRAGELSKIDQGVFLLPDAVEQAVARLAELPSPFTLSQARQTLGTTRRVAVPLLELLARRHRTERLADGTHRLR</sequence>
<dbReference type="EMBL" id="JACGWZ010000002">
    <property type="protein sequence ID" value="MBA8824587.1"/>
    <property type="molecule type" value="Genomic_DNA"/>
</dbReference>
<keyword evidence="4" id="KW-0342">GTP-binding</keyword>
<organism evidence="6 7">
    <name type="scientific">Halosaccharopolyspora lacisalsi</name>
    <dbReference type="NCBI Taxonomy" id="1000566"/>
    <lineage>
        <taxon>Bacteria</taxon>
        <taxon>Bacillati</taxon>
        <taxon>Actinomycetota</taxon>
        <taxon>Actinomycetes</taxon>
        <taxon>Pseudonocardiales</taxon>
        <taxon>Pseudonocardiaceae</taxon>
        <taxon>Halosaccharopolyspora</taxon>
    </lineage>
</organism>
<dbReference type="SUPFAM" id="SSF50447">
    <property type="entry name" value="Translation proteins"/>
    <property type="match status" value="1"/>
</dbReference>
<evidence type="ECO:0000256" key="3">
    <source>
        <dbReference type="ARBA" id="ARBA00022917"/>
    </source>
</evidence>
<keyword evidence="3" id="KW-0648">Protein biosynthesis</keyword>
<comment type="subcellular location">
    <subcellularLocation>
        <location evidence="1">Cytoplasm</location>
    </subcellularLocation>
</comment>
<keyword evidence="7" id="KW-1185">Reference proteome</keyword>
<dbReference type="Gene3D" id="3.40.50.300">
    <property type="entry name" value="P-loop containing nucleotide triphosphate hydrolases"/>
    <property type="match status" value="1"/>
</dbReference>
<dbReference type="InterPro" id="IPR000795">
    <property type="entry name" value="T_Tr_GTP-bd_dom"/>
</dbReference>
<dbReference type="Gene3D" id="1.10.10.10">
    <property type="entry name" value="Winged helix-like DNA-binding domain superfamily/Winged helix DNA-binding domain"/>
    <property type="match status" value="1"/>
</dbReference>
<dbReference type="InterPro" id="IPR009000">
    <property type="entry name" value="Transl_B-barrel_sf"/>
</dbReference>
<protein>
    <submittedName>
        <fullName evidence="6">Selenocysteine-specific elongation factor</fullName>
    </submittedName>
</protein>
<dbReference type="CDD" id="cd04171">
    <property type="entry name" value="SelB"/>
    <property type="match status" value="1"/>
</dbReference>
<reference evidence="6 7" key="1">
    <citation type="submission" date="2020-07" db="EMBL/GenBank/DDBJ databases">
        <title>Sequencing the genomes of 1000 actinobacteria strains.</title>
        <authorList>
            <person name="Klenk H.-P."/>
        </authorList>
    </citation>
    <scope>NUCLEOTIDE SEQUENCE [LARGE SCALE GENOMIC DNA]</scope>
    <source>
        <strain evidence="6 7">DSM 45975</strain>
    </source>
</reference>
<evidence type="ECO:0000259" key="5">
    <source>
        <dbReference type="PROSITE" id="PS51722"/>
    </source>
</evidence>
<accession>A0A839DYM3</accession>
<dbReference type="InterPro" id="IPR036388">
    <property type="entry name" value="WH-like_DNA-bd_sf"/>
</dbReference>
<dbReference type="PANTHER" id="PTHR43721:SF11">
    <property type="entry name" value="SELENOCYSTEINE-SPECIFIC ELONGATION FACTOR"/>
    <property type="match status" value="1"/>
</dbReference>
<dbReference type="GO" id="GO:0005525">
    <property type="term" value="F:GTP binding"/>
    <property type="evidence" value="ECO:0007669"/>
    <property type="project" value="UniProtKB-KW"/>
</dbReference>
<keyword evidence="2" id="KW-0963">Cytoplasm</keyword>
<keyword evidence="4" id="KW-0547">Nucleotide-binding</keyword>
<dbReference type="NCBIfam" id="TIGR00475">
    <property type="entry name" value="selB"/>
    <property type="match status" value="1"/>
</dbReference>
<dbReference type="Pfam" id="PF00009">
    <property type="entry name" value="GTP_EFTU"/>
    <property type="match status" value="1"/>
</dbReference>
<dbReference type="InterPro" id="IPR027417">
    <property type="entry name" value="P-loop_NTPase"/>
</dbReference>
<dbReference type="GO" id="GO:0003746">
    <property type="term" value="F:translation elongation factor activity"/>
    <property type="evidence" value="ECO:0007669"/>
    <property type="project" value="UniProtKB-KW"/>
</dbReference>
<dbReference type="PROSITE" id="PS51722">
    <property type="entry name" value="G_TR_2"/>
    <property type="match status" value="1"/>
</dbReference>
<gene>
    <name evidence="6" type="ORF">FHX42_001934</name>
</gene>
<dbReference type="Gene3D" id="2.40.30.10">
    <property type="entry name" value="Translation factors"/>
    <property type="match status" value="1"/>
</dbReference>
<evidence type="ECO:0000313" key="7">
    <source>
        <dbReference type="Proteomes" id="UP000569329"/>
    </source>
</evidence>
<dbReference type="SUPFAM" id="SSF52540">
    <property type="entry name" value="P-loop containing nucleoside triphosphate hydrolases"/>
    <property type="match status" value="1"/>
</dbReference>
<dbReference type="AlphaFoldDB" id="A0A839DYM3"/>
<dbReference type="Pfam" id="PF25461">
    <property type="entry name" value="Beta-barrel_SelB"/>
    <property type="match status" value="1"/>
</dbReference>
<dbReference type="GO" id="GO:0003924">
    <property type="term" value="F:GTPase activity"/>
    <property type="evidence" value="ECO:0007669"/>
    <property type="project" value="InterPro"/>
</dbReference>
<evidence type="ECO:0000256" key="4">
    <source>
        <dbReference type="ARBA" id="ARBA00023134"/>
    </source>
</evidence>
<dbReference type="GO" id="GO:0005737">
    <property type="term" value="C:cytoplasm"/>
    <property type="evidence" value="ECO:0007669"/>
    <property type="project" value="UniProtKB-SubCell"/>
</dbReference>
<dbReference type="InterPro" id="IPR015191">
    <property type="entry name" value="SelB_WHD4"/>
</dbReference>
<dbReference type="PANTHER" id="PTHR43721">
    <property type="entry name" value="ELONGATION FACTOR TU-RELATED"/>
    <property type="match status" value="1"/>
</dbReference>
<dbReference type="InterPro" id="IPR050055">
    <property type="entry name" value="EF-Tu_GTPase"/>
</dbReference>
<evidence type="ECO:0000256" key="1">
    <source>
        <dbReference type="ARBA" id="ARBA00004496"/>
    </source>
</evidence>
<feature type="domain" description="Tr-type G" evidence="5">
    <location>
        <begin position="1"/>
        <end position="168"/>
    </location>
</feature>
<dbReference type="InterPro" id="IPR057335">
    <property type="entry name" value="Beta-barrel_SelB"/>
</dbReference>
<comment type="caution">
    <text evidence="6">The sequence shown here is derived from an EMBL/GenBank/DDBJ whole genome shotgun (WGS) entry which is preliminary data.</text>
</comment>
<keyword evidence="6" id="KW-0251">Elongation factor</keyword>
<dbReference type="Pfam" id="PF09107">
    <property type="entry name" value="WHD_3rd_SelB"/>
    <property type="match status" value="1"/>
</dbReference>